<comment type="caution">
    <text evidence="12">The sequence shown here is derived from an EMBL/GenBank/DDBJ whole genome shotgun (WGS) entry which is preliminary data.</text>
</comment>
<comment type="catalytic activity">
    <reaction evidence="9">
        <text>L-glutamate + NH4(+) + ATP = L-glutamine + ADP + phosphate + H(+)</text>
        <dbReference type="Rhea" id="RHEA:16169"/>
        <dbReference type="ChEBI" id="CHEBI:15378"/>
        <dbReference type="ChEBI" id="CHEBI:28938"/>
        <dbReference type="ChEBI" id="CHEBI:29985"/>
        <dbReference type="ChEBI" id="CHEBI:30616"/>
        <dbReference type="ChEBI" id="CHEBI:43474"/>
        <dbReference type="ChEBI" id="CHEBI:58359"/>
        <dbReference type="ChEBI" id="CHEBI:456216"/>
        <dbReference type="EC" id="6.3.1.2"/>
    </reaction>
</comment>
<name>A0A7C3UU40_UNCW3</name>
<keyword evidence="3 9" id="KW-0436">Ligase</keyword>
<dbReference type="PROSITE" id="PS51987">
    <property type="entry name" value="GS_CATALYTIC"/>
    <property type="match status" value="1"/>
</dbReference>
<dbReference type="Pfam" id="PF00120">
    <property type="entry name" value="Gln-synt_C"/>
    <property type="match status" value="1"/>
</dbReference>
<dbReference type="EC" id="6.3.1.2" evidence="9"/>
<proteinExistence type="inferred from homology"/>
<dbReference type="Gene3D" id="3.30.590.10">
    <property type="entry name" value="Glutamine synthetase/guanido kinase, catalytic domain"/>
    <property type="match status" value="1"/>
</dbReference>
<evidence type="ECO:0000259" key="11">
    <source>
        <dbReference type="PROSITE" id="PS51987"/>
    </source>
</evidence>
<evidence type="ECO:0000256" key="9">
    <source>
        <dbReference type="RuleBase" id="RU004356"/>
    </source>
</evidence>
<dbReference type="PANTHER" id="PTHR43785">
    <property type="entry name" value="GAMMA-GLUTAMYLPUTRESCINE SYNTHETASE"/>
    <property type="match status" value="1"/>
</dbReference>
<dbReference type="InterPro" id="IPR008146">
    <property type="entry name" value="Gln_synth_cat_dom"/>
</dbReference>
<dbReference type="GO" id="GO:0004356">
    <property type="term" value="F:glutamine synthetase activity"/>
    <property type="evidence" value="ECO:0007669"/>
    <property type="project" value="UniProtKB-EC"/>
</dbReference>
<organism evidence="12">
    <name type="scientific">candidate division WOR-3 bacterium</name>
    <dbReference type="NCBI Taxonomy" id="2052148"/>
    <lineage>
        <taxon>Bacteria</taxon>
        <taxon>Bacteria division WOR-3</taxon>
    </lineage>
</organism>
<reference evidence="12" key="1">
    <citation type="journal article" date="2020" name="mSystems">
        <title>Genome- and Community-Level Interaction Insights into Carbon Utilization and Element Cycling Functions of Hydrothermarchaeota in Hydrothermal Sediment.</title>
        <authorList>
            <person name="Zhou Z."/>
            <person name="Liu Y."/>
            <person name="Xu W."/>
            <person name="Pan J."/>
            <person name="Luo Z.H."/>
            <person name="Li M."/>
        </authorList>
    </citation>
    <scope>NUCLEOTIDE SEQUENCE [LARGE SCALE GENOMIC DNA]</scope>
    <source>
        <strain evidence="12">SpSt-906</strain>
    </source>
</reference>
<dbReference type="PROSITE" id="PS00180">
    <property type="entry name" value="GLNA_1"/>
    <property type="match status" value="1"/>
</dbReference>
<evidence type="ECO:0000256" key="3">
    <source>
        <dbReference type="ARBA" id="ARBA00022598"/>
    </source>
</evidence>
<evidence type="ECO:0000256" key="1">
    <source>
        <dbReference type="ARBA" id="ARBA00001946"/>
    </source>
</evidence>
<dbReference type="GO" id="GO:0005524">
    <property type="term" value="F:ATP binding"/>
    <property type="evidence" value="ECO:0007669"/>
    <property type="project" value="UniProtKB-KW"/>
</dbReference>
<evidence type="ECO:0000256" key="7">
    <source>
        <dbReference type="PROSITE-ProRule" id="PRU01330"/>
    </source>
</evidence>
<dbReference type="SMART" id="SM01230">
    <property type="entry name" value="Gln-synt_C"/>
    <property type="match status" value="1"/>
</dbReference>
<gene>
    <name evidence="12" type="ORF">ENX07_00940</name>
</gene>
<dbReference type="InterPro" id="IPR027302">
    <property type="entry name" value="Gln_synth_N_conserv_site"/>
</dbReference>
<dbReference type="AlphaFoldDB" id="A0A7C3UU40"/>
<dbReference type="Pfam" id="PF03951">
    <property type="entry name" value="Gln-synt_N"/>
    <property type="match status" value="1"/>
</dbReference>
<dbReference type="SUPFAM" id="SSF54368">
    <property type="entry name" value="Glutamine synthetase, N-terminal domain"/>
    <property type="match status" value="1"/>
</dbReference>
<protein>
    <recommendedName>
        <fullName evidence="9">Glutamine synthetase</fullName>
        <ecNumber evidence="9">6.3.1.2</ecNumber>
    </recommendedName>
</protein>
<dbReference type="InterPro" id="IPR014746">
    <property type="entry name" value="Gln_synth/guanido_kin_cat_dom"/>
</dbReference>
<evidence type="ECO:0000313" key="12">
    <source>
        <dbReference type="EMBL" id="HGE98629.1"/>
    </source>
</evidence>
<dbReference type="InterPro" id="IPR027303">
    <property type="entry name" value="Gln_synth_gly_rich_site"/>
</dbReference>
<dbReference type="InterPro" id="IPR036651">
    <property type="entry name" value="Gln_synt_N_sf"/>
</dbReference>
<dbReference type="EMBL" id="DTMQ01000009">
    <property type="protein sequence ID" value="HGE98629.1"/>
    <property type="molecule type" value="Genomic_DNA"/>
</dbReference>
<feature type="domain" description="GS beta-grasp" evidence="10">
    <location>
        <begin position="11"/>
        <end position="96"/>
    </location>
</feature>
<dbReference type="InterPro" id="IPR008147">
    <property type="entry name" value="Gln_synt_N"/>
</dbReference>
<keyword evidence="4 9" id="KW-0547">Nucleotide-binding</keyword>
<dbReference type="PROSITE" id="PS00181">
    <property type="entry name" value="GLNA_ATP"/>
    <property type="match status" value="1"/>
</dbReference>
<sequence length="436" mass="49273">MNEILSRIKEEKVSFIDLWFSDILGSVKSLTIPAKEIERVCEEGVWFDGSSIEGFGRIAESDMYLIPDPETFALMPKTGERPVSARLICNVFAPNYQPFVGDPRFILRNALLSLGKELGSDVSYKVGVELEFYLFKREGERPIPHDRVSYFDLLGDSGVELRKEISTYLASLGIQTEAGHHEVGSGQQEIDLKYSDALKMADNLITAKVVIKKVAEEKGLYATFMPKPIFGIPGSGLHIHHSLFRKGENLFASPDDPYGLSLFAYQFLAGELKYIKELSAILSPTVNSYKRLVSGFEAPVYICWGQMNRSALVRIPKTSPKKLTSTRLELRSPDPACNPYLAFAVILNAGLAGIKEGLSPPPPTEENVYTSEEREKIPTLPRSLFEALEHFARSEIARKTLGDYLFQKYLEIKMREWQEYSLQVSPWEIERYFPIY</sequence>
<dbReference type="GO" id="GO:0006542">
    <property type="term" value="P:glutamine biosynthetic process"/>
    <property type="evidence" value="ECO:0007669"/>
    <property type="project" value="InterPro"/>
</dbReference>
<comment type="similarity">
    <text evidence="2 7 8">Belongs to the glutamine synthetase family.</text>
</comment>
<dbReference type="SUPFAM" id="SSF55931">
    <property type="entry name" value="Glutamine synthetase/guanido kinase"/>
    <property type="match status" value="1"/>
</dbReference>
<evidence type="ECO:0000256" key="5">
    <source>
        <dbReference type="ARBA" id="ARBA00022840"/>
    </source>
</evidence>
<feature type="domain" description="GS catalytic" evidence="11">
    <location>
        <begin position="103"/>
        <end position="436"/>
    </location>
</feature>
<keyword evidence="5 9" id="KW-0067">ATP-binding</keyword>
<evidence type="ECO:0000256" key="6">
    <source>
        <dbReference type="ARBA" id="ARBA00022842"/>
    </source>
</evidence>
<dbReference type="PROSITE" id="PS51986">
    <property type="entry name" value="GS_BETA_GRASP"/>
    <property type="match status" value="1"/>
</dbReference>
<accession>A0A7C3UU40</accession>
<keyword evidence="6" id="KW-0460">Magnesium</keyword>
<evidence type="ECO:0000256" key="2">
    <source>
        <dbReference type="ARBA" id="ARBA00009897"/>
    </source>
</evidence>
<comment type="cofactor">
    <cofactor evidence="1">
        <name>Mg(2+)</name>
        <dbReference type="ChEBI" id="CHEBI:18420"/>
    </cofactor>
</comment>
<dbReference type="PANTHER" id="PTHR43785:SF12">
    <property type="entry name" value="TYPE-1 GLUTAMINE SYNTHETASE 2"/>
    <property type="match status" value="1"/>
</dbReference>
<evidence type="ECO:0000259" key="10">
    <source>
        <dbReference type="PROSITE" id="PS51986"/>
    </source>
</evidence>
<evidence type="ECO:0000256" key="8">
    <source>
        <dbReference type="RuleBase" id="RU000384"/>
    </source>
</evidence>
<dbReference type="Gene3D" id="3.10.20.70">
    <property type="entry name" value="Glutamine synthetase, N-terminal domain"/>
    <property type="match status" value="1"/>
</dbReference>
<evidence type="ECO:0000256" key="4">
    <source>
        <dbReference type="ARBA" id="ARBA00022741"/>
    </source>
</evidence>